<feature type="compositionally biased region" description="Basic and acidic residues" evidence="1">
    <location>
        <begin position="542"/>
        <end position="567"/>
    </location>
</feature>
<evidence type="ECO:0000313" key="3">
    <source>
        <dbReference type="Proteomes" id="UP001178507"/>
    </source>
</evidence>
<sequence length="567" mass="62712">MAEERKVEEVSDEDEPQEKTVGSSPPGTDDGEVGKEAEAITEVEAKQPPEQVKEAPSRLRDTLCLSTWPEHSQLAAAEVLREYEAGPAEQLEALEQAIRAAFQEQVIGLMEPNFAPSEKHLQDLRAAWCREHGLQAIREFAAKSTWLAHIQPLVAVASLEPGAQAAAEATLQRATAEHLSSLHERLEKEWEAHIQEKLLKAPYLGQVPEMGPNGLCTPTLAKASSALIRLRRRLDEEEVARAWSAQTKKRARGGSWPDAMPLFCRGCSDRAEQEMRLPRKAFPPCNSSDVWHKLIALGMDQLCSNCLLAQQRKALYATEGKPPQPEPAAPDAGAACAFCQGSKSGQLCSSCAKKALRCRTCATEKPLSKFPLARVLELKKQKDLKRRAVCSVCTSSAPKRTQAVWQQKEYKCYGPCAMHKAPRHFDTAKLKQLEADNLLHLAVCGLCQSEELKPGQAWVQCTACRVTKPASAYSLARQRCKVRTEWKCQACDFPECTLCKERPLEPKQKPYICAKCRYPPCPVVKSAPGAGSTCEAGSHRGLAKDARPRRDSPERRQNSESHSKKRA</sequence>
<accession>A0AA36MUP0</accession>
<proteinExistence type="predicted"/>
<gene>
    <name evidence="2" type="ORF">EVOR1521_LOCUS11376</name>
</gene>
<name>A0AA36MUP0_9DINO</name>
<organism evidence="2 3">
    <name type="scientific">Effrenium voratum</name>
    <dbReference type="NCBI Taxonomy" id="2562239"/>
    <lineage>
        <taxon>Eukaryota</taxon>
        <taxon>Sar</taxon>
        <taxon>Alveolata</taxon>
        <taxon>Dinophyceae</taxon>
        <taxon>Suessiales</taxon>
        <taxon>Symbiodiniaceae</taxon>
        <taxon>Effrenium</taxon>
    </lineage>
</organism>
<feature type="region of interest" description="Disordered" evidence="1">
    <location>
        <begin position="1"/>
        <end position="58"/>
    </location>
</feature>
<reference evidence="2" key="1">
    <citation type="submission" date="2023-08" db="EMBL/GenBank/DDBJ databases">
        <authorList>
            <person name="Chen Y."/>
            <person name="Shah S."/>
            <person name="Dougan E. K."/>
            <person name="Thang M."/>
            <person name="Chan C."/>
        </authorList>
    </citation>
    <scope>NUCLEOTIDE SEQUENCE</scope>
</reference>
<evidence type="ECO:0000256" key="1">
    <source>
        <dbReference type="SAM" id="MobiDB-lite"/>
    </source>
</evidence>
<feature type="region of interest" description="Disordered" evidence="1">
    <location>
        <begin position="527"/>
        <end position="567"/>
    </location>
</feature>
<keyword evidence="3" id="KW-1185">Reference proteome</keyword>
<dbReference type="AlphaFoldDB" id="A0AA36MUP0"/>
<dbReference type="EMBL" id="CAUJNA010001116">
    <property type="protein sequence ID" value="CAJ1384512.1"/>
    <property type="molecule type" value="Genomic_DNA"/>
</dbReference>
<protein>
    <submittedName>
        <fullName evidence="2">Uncharacterized protein</fullName>
    </submittedName>
</protein>
<evidence type="ECO:0000313" key="2">
    <source>
        <dbReference type="EMBL" id="CAJ1384512.1"/>
    </source>
</evidence>
<dbReference type="Proteomes" id="UP001178507">
    <property type="component" value="Unassembled WGS sequence"/>
</dbReference>
<feature type="compositionally biased region" description="Basic and acidic residues" evidence="1">
    <location>
        <begin position="32"/>
        <end position="58"/>
    </location>
</feature>
<comment type="caution">
    <text evidence="2">The sequence shown here is derived from an EMBL/GenBank/DDBJ whole genome shotgun (WGS) entry which is preliminary data.</text>
</comment>